<dbReference type="Gene3D" id="3.50.50.60">
    <property type="entry name" value="FAD/NAD(P)-binding domain"/>
    <property type="match status" value="1"/>
</dbReference>
<dbReference type="InterPro" id="IPR055275">
    <property type="entry name" value="Ferredox_Rdtase"/>
</dbReference>
<keyword evidence="14" id="KW-1185">Reference proteome</keyword>
<feature type="domain" description="4Fe-4S ferredoxin-type" evidence="12">
    <location>
        <begin position="37"/>
        <end position="66"/>
    </location>
</feature>
<evidence type="ECO:0000256" key="11">
    <source>
        <dbReference type="ARBA" id="ARBA00047776"/>
    </source>
</evidence>
<dbReference type="Proteomes" id="UP001139068">
    <property type="component" value="Unassembled WGS sequence"/>
</dbReference>
<accession>A0ABS9YXN8</accession>
<protein>
    <recommendedName>
        <fullName evidence="3">ferredoxin--NADP(+) reductase</fullName>
        <ecNumber evidence="3">1.18.1.2</ecNumber>
    </recommendedName>
</protein>
<dbReference type="PIRSF" id="PIRSF000362">
    <property type="entry name" value="FNR"/>
    <property type="match status" value="1"/>
</dbReference>
<evidence type="ECO:0000256" key="6">
    <source>
        <dbReference type="ARBA" id="ARBA00022827"/>
    </source>
</evidence>
<dbReference type="Pfam" id="PF07992">
    <property type="entry name" value="Pyr_redox_2"/>
    <property type="match status" value="1"/>
</dbReference>
<evidence type="ECO:0000256" key="10">
    <source>
        <dbReference type="ARBA" id="ARBA00023014"/>
    </source>
</evidence>
<dbReference type="InterPro" id="IPR036188">
    <property type="entry name" value="FAD/NAD-bd_sf"/>
</dbReference>
<reference evidence="13" key="1">
    <citation type="journal article" date="2022" name="ISME J.">
        <title>Identification of active gaseous-alkane degraders at natural gas seeps.</title>
        <authorList>
            <person name="Farhan Ul Haque M."/>
            <person name="Hernandez M."/>
            <person name="Crombie A.T."/>
            <person name="Murrell J.C."/>
        </authorList>
    </citation>
    <scope>NUCLEOTIDE SEQUENCE</scope>
    <source>
        <strain evidence="13">ANDR5</strain>
    </source>
</reference>
<dbReference type="PRINTS" id="PR00419">
    <property type="entry name" value="ADXRDTASE"/>
</dbReference>
<dbReference type="SUPFAM" id="SSF54862">
    <property type="entry name" value="4Fe-4S ferredoxins"/>
    <property type="match status" value="1"/>
</dbReference>
<dbReference type="InterPro" id="IPR023753">
    <property type="entry name" value="FAD/NAD-binding_dom"/>
</dbReference>
<evidence type="ECO:0000256" key="7">
    <source>
        <dbReference type="ARBA" id="ARBA00022857"/>
    </source>
</evidence>
<keyword evidence="5" id="KW-0479">Metal-binding</keyword>
<dbReference type="SUPFAM" id="SSF51971">
    <property type="entry name" value="Nucleotide-binding domain"/>
    <property type="match status" value="1"/>
</dbReference>
<dbReference type="Gene3D" id="3.40.50.720">
    <property type="entry name" value="NAD(P)-binding Rossmann-like Domain"/>
    <property type="match status" value="1"/>
</dbReference>
<dbReference type="PANTHER" id="PTHR48467">
    <property type="entry name" value="GLUTAMATE SYNTHASE 1 [NADH], CHLOROPLASTIC-LIKE"/>
    <property type="match status" value="1"/>
</dbReference>
<evidence type="ECO:0000256" key="3">
    <source>
        <dbReference type="ARBA" id="ARBA00013223"/>
    </source>
</evidence>
<dbReference type="EMBL" id="JAIVFL010000001">
    <property type="protein sequence ID" value="MCI4675872.1"/>
    <property type="molecule type" value="Genomic_DNA"/>
</dbReference>
<keyword evidence="6" id="KW-0274">FAD</keyword>
<sequence>MTYVITQSCCKDASCVSVCPVDCIGPVGAPGESTDSEMLYIDPAACIDCGACVQECPVGAIYHHDELPPGQQRFGDINARYFQLHPSPADQPVPRRDHAPVRPGSLRVAIVGAGPAGCYAAGELTRIDGVQVAMFERLPTPYGLLRAGVAPDHQHTKAIADLFDTALCHPRLQCHFNVEVGRDLTHQELLAHHHAVIYATGASASRDLGLPGEYLPGSHTAAEFVGWYNGHPDHADAEFALSGQRAVIIGNGNVALDVARIMLSEPDELARTDIAQHAVDALSTSAIREVVIVARRGLRDAAFSVGEFLALGNLDRVDVVIEGADLHDAPGDDAETALKVEIAREFAQRSPTSTHKRMVFRFLTTPVEVVGDGRVEGLGVRGPGGQTVVIETSLLLRSIGYRSHPIPGVPFDPGSGRVPHDNGRVRDHDGQPAPGVYVTGWVKRGPRGVIGTNRGCAEQTVTQLWTDFDNGLLTRDIDEHTALIGLLAERGVQPLAWQDWCAIDTAERQRGLDRSRPRDKFVRIADALAAAKK</sequence>
<evidence type="ECO:0000313" key="14">
    <source>
        <dbReference type="Proteomes" id="UP001139068"/>
    </source>
</evidence>
<evidence type="ECO:0000256" key="8">
    <source>
        <dbReference type="ARBA" id="ARBA00023002"/>
    </source>
</evidence>
<keyword evidence="10" id="KW-0411">Iron-sulfur</keyword>
<comment type="catalytic activity">
    <reaction evidence="11">
        <text>2 reduced [2Fe-2S]-[ferredoxin] + NADP(+) + H(+) = 2 oxidized [2Fe-2S]-[ferredoxin] + NADPH</text>
        <dbReference type="Rhea" id="RHEA:20125"/>
        <dbReference type="Rhea" id="RHEA-COMP:10000"/>
        <dbReference type="Rhea" id="RHEA-COMP:10001"/>
        <dbReference type="ChEBI" id="CHEBI:15378"/>
        <dbReference type="ChEBI" id="CHEBI:33737"/>
        <dbReference type="ChEBI" id="CHEBI:33738"/>
        <dbReference type="ChEBI" id="CHEBI:57783"/>
        <dbReference type="ChEBI" id="CHEBI:58349"/>
        <dbReference type="EC" id="1.18.1.2"/>
    </reaction>
</comment>
<keyword evidence="9" id="KW-0408">Iron</keyword>
<organism evidence="13 14">
    <name type="scientific">Candidatus Mycolicibacterium alkanivorans</name>
    <dbReference type="NCBI Taxonomy" id="2954114"/>
    <lineage>
        <taxon>Bacteria</taxon>
        <taxon>Bacillati</taxon>
        <taxon>Actinomycetota</taxon>
        <taxon>Actinomycetes</taxon>
        <taxon>Mycobacteriales</taxon>
        <taxon>Mycobacteriaceae</taxon>
        <taxon>Mycolicibacterium</taxon>
    </lineage>
</organism>
<comment type="similarity">
    <text evidence="2">Belongs to the ferredoxin--NADP reductase type 1 family.</text>
</comment>
<evidence type="ECO:0000256" key="1">
    <source>
        <dbReference type="ARBA" id="ARBA00001974"/>
    </source>
</evidence>
<comment type="cofactor">
    <cofactor evidence="1">
        <name>FAD</name>
        <dbReference type="ChEBI" id="CHEBI:57692"/>
    </cofactor>
</comment>
<dbReference type="RefSeq" id="WP_243072132.1">
    <property type="nucleotide sequence ID" value="NZ_JAIVFL010000001.1"/>
</dbReference>
<dbReference type="InterPro" id="IPR017896">
    <property type="entry name" value="4Fe4S_Fe-S-bd"/>
</dbReference>
<gene>
    <name evidence="13" type="ORF">K9U37_13690</name>
</gene>
<evidence type="ECO:0000256" key="4">
    <source>
        <dbReference type="ARBA" id="ARBA00022630"/>
    </source>
</evidence>
<dbReference type="PROSITE" id="PS00198">
    <property type="entry name" value="4FE4S_FER_1"/>
    <property type="match status" value="1"/>
</dbReference>
<dbReference type="Pfam" id="PF00037">
    <property type="entry name" value="Fer4"/>
    <property type="match status" value="1"/>
</dbReference>
<evidence type="ECO:0000256" key="5">
    <source>
        <dbReference type="ARBA" id="ARBA00022723"/>
    </source>
</evidence>
<dbReference type="InterPro" id="IPR017900">
    <property type="entry name" value="4Fe4S_Fe_S_CS"/>
</dbReference>
<dbReference type="PROSITE" id="PS51379">
    <property type="entry name" value="4FE4S_FER_2"/>
    <property type="match status" value="1"/>
</dbReference>
<evidence type="ECO:0000256" key="9">
    <source>
        <dbReference type="ARBA" id="ARBA00023004"/>
    </source>
</evidence>
<name>A0ABS9YXN8_9MYCO</name>
<evidence type="ECO:0000259" key="12">
    <source>
        <dbReference type="PROSITE" id="PS51379"/>
    </source>
</evidence>
<keyword evidence="4" id="KW-0285">Flavoprotein</keyword>
<comment type="caution">
    <text evidence="13">The sequence shown here is derived from an EMBL/GenBank/DDBJ whole genome shotgun (WGS) entry which is preliminary data.</text>
</comment>
<evidence type="ECO:0000313" key="13">
    <source>
        <dbReference type="EMBL" id="MCI4675872.1"/>
    </source>
</evidence>
<dbReference type="InterPro" id="IPR021163">
    <property type="entry name" value="Ferredox_Rdtase_adrenod"/>
</dbReference>
<dbReference type="Gene3D" id="3.30.70.20">
    <property type="match status" value="1"/>
</dbReference>
<proteinExistence type="inferred from homology"/>
<dbReference type="PANTHER" id="PTHR48467:SF1">
    <property type="entry name" value="GLUTAMATE SYNTHASE 1 [NADH], CHLOROPLASTIC-LIKE"/>
    <property type="match status" value="1"/>
</dbReference>
<dbReference type="EC" id="1.18.1.2" evidence="3"/>
<keyword evidence="8" id="KW-0560">Oxidoreductase</keyword>
<keyword evidence="7" id="KW-0521">NADP</keyword>
<evidence type="ECO:0000256" key="2">
    <source>
        <dbReference type="ARBA" id="ARBA00008312"/>
    </source>
</evidence>